<dbReference type="InterPro" id="IPR004304">
    <property type="entry name" value="FmdA_AmdA"/>
</dbReference>
<dbReference type="EMBL" id="REFZ01000002">
    <property type="protein sequence ID" value="RQH02604.1"/>
    <property type="molecule type" value="Genomic_DNA"/>
</dbReference>
<dbReference type="SUPFAM" id="SSF141130">
    <property type="entry name" value="Acetamidase/Formamidase-like"/>
    <property type="match status" value="1"/>
</dbReference>
<dbReference type="Gene3D" id="3.10.28.20">
    <property type="entry name" value="Acetamidase/Formamidase-like domains"/>
    <property type="match status" value="1"/>
</dbReference>
<name>A0A3N6MF09_NATCH</name>
<dbReference type="AlphaFoldDB" id="A0A3N6MF09"/>
<dbReference type="PANTHER" id="PTHR31891:SF1">
    <property type="entry name" value="FORMAMIDASE C869.04-RELATED"/>
    <property type="match status" value="1"/>
</dbReference>
<keyword evidence="2" id="KW-1185">Reference proteome</keyword>
<accession>A0A3N6MF09</accession>
<reference evidence="1 2" key="1">
    <citation type="submission" date="2018-10" db="EMBL/GenBank/DDBJ databases">
        <title>Natrarchaeobius chitinivorans gen. nov., sp. nov., and Natrarchaeobius haloalkaliphilus sp. nov., alkaliphilic, chitin-utilizing haloarchaea from hypersaline alkaline lakes.</title>
        <authorList>
            <person name="Sorokin D.Y."/>
            <person name="Elcheninov A.G."/>
            <person name="Kostrikina N.A."/>
            <person name="Bale N.J."/>
            <person name="Sinninghe Damste J.S."/>
            <person name="Khijniak T.V."/>
            <person name="Kublanov I.V."/>
            <person name="Toshchakov S.V."/>
        </authorList>
    </citation>
    <scope>NUCLEOTIDE SEQUENCE [LARGE SCALE GENOMIC DNA]</scope>
    <source>
        <strain evidence="1 2">AArcht7</strain>
    </source>
</reference>
<organism evidence="1 2">
    <name type="scientific">Natrarchaeobius chitinivorans</name>
    <dbReference type="NCBI Taxonomy" id="1679083"/>
    <lineage>
        <taxon>Archaea</taxon>
        <taxon>Methanobacteriati</taxon>
        <taxon>Methanobacteriota</taxon>
        <taxon>Stenosarchaea group</taxon>
        <taxon>Halobacteria</taxon>
        <taxon>Halobacteriales</taxon>
        <taxon>Natrialbaceae</taxon>
        <taxon>Natrarchaeobius</taxon>
    </lineage>
</organism>
<protein>
    <submittedName>
        <fullName evidence="1">Acetamidase</fullName>
    </submittedName>
</protein>
<dbReference type="GO" id="GO:0016811">
    <property type="term" value="F:hydrolase activity, acting on carbon-nitrogen (but not peptide) bonds, in linear amides"/>
    <property type="evidence" value="ECO:0007669"/>
    <property type="project" value="InterPro"/>
</dbReference>
<gene>
    <name evidence="1" type="ORF">EA472_04725</name>
</gene>
<dbReference type="OrthoDB" id="42832at2157"/>
<evidence type="ECO:0000313" key="2">
    <source>
        <dbReference type="Proteomes" id="UP000281431"/>
    </source>
</evidence>
<proteinExistence type="predicted"/>
<dbReference type="Proteomes" id="UP000281431">
    <property type="component" value="Unassembled WGS sequence"/>
</dbReference>
<evidence type="ECO:0000313" key="1">
    <source>
        <dbReference type="EMBL" id="RQH02604.1"/>
    </source>
</evidence>
<dbReference type="PANTHER" id="PTHR31891">
    <property type="entry name" value="FORMAMIDASE C869.04-RELATED"/>
    <property type="match status" value="1"/>
</dbReference>
<sequence length="312" mass="33384">MTRRESRADHRLGAHEEHVHREWNRELEPVLPIRSGDVVRFECPEASYGNVTPETTVAEIPNLGLGPGHALVGPVAIEDASPGDVLEVELLEVDHGEWGWTAYWPDKGLLADHANDHGLHVWDLGDDSAPFVDGIEVPLEPFPGTIGVAPAAVGSHSTIPPRAVGGNLDVKYLTEGATLQLPVAVDDALFSVGDGHAAQGDGEVCLTGIEAPISVTARFTVRSDLEIDQPRYDSSVREIGGEVLAATGVGDDLEAASERAILELIDRLTTERGLSWSSAYILCSVAADLKINQLVNAPNWTVSAHLPKSIFD</sequence>
<dbReference type="Gene3D" id="2.60.120.580">
    <property type="entry name" value="Acetamidase/Formamidase-like domains"/>
    <property type="match status" value="2"/>
</dbReference>
<dbReference type="Pfam" id="PF03069">
    <property type="entry name" value="FmdA_AmdA"/>
    <property type="match status" value="2"/>
</dbReference>
<comment type="caution">
    <text evidence="1">The sequence shown here is derived from an EMBL/GenBank/DDBJ whole genome shotgun (WGS) entry which is preliminary data.</text>
</comment>